<keyword evidence="20" id="KW-1185">Reference proteome</keyword>
<dbReference type="GO" id="GO:0005634">
    <property type="term" value="C:nucleus"/>
    <property type="evidence" value="ECO:0007669"/>
    <property type="project" value="UniProtKB-SubCell"/>
</dbReference>
<dbReference type="OrthoDB" id="443402at2759"/>
<dbReference type="EC" id="2.1.1.360" evidence="3 15"/>
<accession>A0A6A6NN66</accession>
<evidence type="ECO:0000256" key="12">
    <source>
        <dbReference type="ARBA" id="ARBA00023242"/>
    </source>
</evidence>
<feature type="binding site" evidence="16">
    <location>
        <begin position="274"/>
        <end position="275"/>
    </location>
    <ligand>
        <name>S-adenosyl-L-methionine</name>
        <dbReference type="ChEBI" id="CHEBI:59789"/>
    </ligand>
</feature>
<keyword evidence="12 15" id="KW-0539">Nucleus</keyword>
<keyword evidence="6 15" id="KW-0808">Transferase</keyword>
<keyword evidence="5 15" id="KW-0489">Methyltransferase</keyword>
<evidence type="ECO:0000313" key="19">
    <source>
        <dbReference type="EMBL" id="KAF2453151.1"/>
    </source>
</evidence>
<protein>
    <recommendedName>
        <fullName evidence="4 15">Histone-lysine N-methyltransferase, H3 lysine-79 specific</fullName>
        <ecNumber evidence="3 15">2.1.1.360</ecNumber>
    </recommendedName>
    <alternativeName>
        <fullName evidence="13 15">Histone H3-K79 methyltransferase</fullName>
    </alternativeName>
</protein>
<dbReference type="Gene3D" id="1.10.260.170">
    <property type="match status" value="1"/>
</dbReference>
<dbReference type="Gene3D" id="3.40.50.150">
    <property type="entry name" value="Vaccinia Virus protein VP39"/>
    <property type="match status" value="1"/>
</dbReference>
<evidence type="ECO:0000256" key="6">
    <source>
        <dbReference type="ARBA" id="ARBA00022679"/>
    </source>
</evidence>
<dbReference type="GO" id="GO:0000077">
    <property type="term" value="P:DNA damage checkpoint signaling"/>
    <property type="evidence" value="ECO:0007669"/>
    <property type="project" value="InterPro"/>
</dbReference>
<comment type="catalytic activity">
    <reaction evidence="14 15">
        <text>L-lysyl(79)-[histone H3] + 3 S-adenosyl-L-methionine = N(6),N(6),N(6)-trimethyl-L-lysyl(79)-[histone H3] + 3 S-adenosyl-L-homocysteine + 3 H(+)</text>
        <dbReference type="Rhea" id="RHEA:60328"/>
        <dbReference type="Rhea" id="RHEA-COMP:15549"/>
        <dbReference type="Rhea" id="RHEA-COMP:15552"/>
        <dbReference type="ChEBI" id="CHEBI:15378"/>
        <dbReference type="ChEBI" id="CHEBI:29969"/>
        <dbReference type="ChEBI" id="CHEBI:57856"/>
        <dbReference type="ChEBI" id="CHEBI:59789"/>
        <dbReference type="ChEBI" id="CHEBI:61961"/>
        <dbReference type="EC" id="2.1.1.360"/>
    </reaction>
</comment>
<keyword evidence="7 15" id="KW-0949">S-adenosyl-L-methionine</keyword>
<evidence type="ECO:0000256" key="8">
    <source>
        <dbReference type="ARBA" id="ARBA00022737"/>
    </source>
</evidence>
<comment type="similarity">
    <text evidence="15">Belongs to the class I-like SAM-binding methyltransferase superfamily. DOT1 family.</text>
</comment>
<dbReference type="FunFam" id="3.40.50.150:FF:000033">
    <property type="entry name" value="Histone-lysine N-methyltransferase, H3 lysine-79 specific"/>
    <property type="match status" value="1"/>
</dbReference>
<keyword evidence="9 15" id="KW-0156">Chromatin regulator</keyword>
<dbReference type="PANTHER" id="PTHR21451">
    <property type="entry name" value="HISTONE H3 METHYLTRANSFERASE"/>
    <property type="match status" value="1"/>
</dbReference>
<evidence type="ECO:0000256" key="10">
    <source>
        <dbReference type="ARBA" id="ARBA00023015"/>
    </source>
</evidence>
<keyword evidence="10 15" id="KW-0805">Transcription regulation</keyword>
<name>A0A6A6NN66_9PEZI</name>
<evidence type="ECO:0000256" key="4">
    <source>
        <dbReference type="ARBA" id="ARBA00020987"/>
    </source>
</evidence>
<evidence type="ECO:0000256" key="16">
    <source>
        <dbReference type="PIRSR" id="PIRSR017570-1"/>
    </source>
</evidence>
<keyword evidence="8" id="KW-0677">Repeat</keyword>
<dbReference type="GO" id="GO:0032259">
    <property type="term" value="P:methylation"/>
    <property type="evidence" value="ECO:0007669"/>
    <property type="project" value="UniProtKB-KW"/>
</dbReference>
<dbReference type="GO" id="GO:0000781">
    <property type="term" value="C:chromosome, telomeric region"/>
    <property type="evidence" value="ECO:0007669"/>
    <property type="project" value="GOC"/>
</dbReference>
<dbReference type="InterPro" id="IPR021162">
    <property type="entry name" value="Dot1"/>
</dbReference>
<evidence type="ECO:0000256" key="14">
    <source>
        <dbReference type="ARBA" id="ARBA00047770"/>
    </source>
</evidence>
<dbReference type="GO" id="GO:0042393">
    <property type="term" value="F:histone binding"/>
    <property type="evidence" value="ECO:0007669"/>
    <property type="project" value="InterPro"/>
</dbReference>
<feature type="region of interest" description="Disordered" evidence="17">
    <location>
        <begin position="1"/>
        <end position="20"/>
    </location>
</feature>
<dbReference type="PROSITE" id="PS51569">
    <property type="entry name" value="DOT1"/>
    <property type="match status" value="1"/>
</dbReference>
<dbReference type="GO" id="GO:0006281">
    <property type="term" value="P:DNA repair"/>
    <property type="evidence" value="ECO:0007669"/>
    <property type="project" value="InterPro"/>
</dbReference>
<evidence type="ECO:0000256" key="7">
    <source>
        <dbReference type="ARBA" id="ARBA00022691"/>
    </source>
</evidence>
<dbReference type="GO" id="GO:0031509">
    <property type="term" value="P:subtelomeric heterochromatin formation"/>
    <property type="evidence" value="ECO:0007669"/>
    <property type="project" value="InterPro"/>
</dbReference>
<evidence type="ECO:0000256" key="11">
    <source>
        <dbReference type="ARBA" id="ARBA00023163"/>
    </source>
</evidence>
<comment type="subcellular location">
    <subcellularLocation>
        <location evidence="2 15">Nucleus</location>
    </subcellularLocation>
</comment>
<dbReference type="GO" id="GO:0000786">
    <property type="term" value="C:nucleosome"/>
    <property type="evidence" value="ECO:0007669"/>
    <property type="project" value="InterPro"/>
</dbReference>
<dbReference type="InterPro" id="IPR030445">
    <property type="entry name" value="H3-K79_meTrfase"/>
</dbReference>
<dbReference type="AlphaFoldDB" id="A0A6A6NN66"/>
<feature type="domain" description="DOT1" evidence="18">
    <location>
        <begin position="62"/>
        <end position="381"/>
    </location>
</feature>
<evidence type="ECO:0000313" key="20">
    <source>
        <dbReference type="Proteomes" id="UP000799766"/>
    </source>
</evidence>
<evidence type="ECO:0000256" key="15">
    <source>
        <dbReference type="PIRNR" id="PIRNR017570"/>
    </source>
</evidence>
<dbReference type="InterPro" id="IPR029063">
    <property type="entry name" value="SAM-dependent_MTases_sf"/>
</dbReference>
<feature type="binding site" evidence="16">
    <location>
        <position position="238"/>
    </location>
    <ligand>
        <name>S-adenosyl-L-methionine</name>
        <dbReference type="ChEBI" id="CHEBI:59789"/>
    </ligand>
</feature>
<dbReference type="SUPFAM" id="SSF53335">
    <property type="entry name" value="S-adenosyl-L-methionine-dependent methyltransferases"/>
    <property type="match status" value="1"/>
</dbReference>
<dbReference type="CDD" id="cd02440">
    <property type="entry name" value="AdoMet_MTases"/>
    <property type="match status" value="1"/>
</dbReference>
<keyword evidence="11 15" id="KW-0804">Transcription</keyword>
<proteinExistence type="inferred from homology"/>
<evidence type="ECO:0000256" key="3">
    <source>
        <dbReference type="ARBA" id="ARBA00012190"/>
    </source>
</evidence>
<dbReference type="Proteomes" id="UP000799766">
    <property type="component" value="Unassembled WGS sequence"/>
</dbReference>
<evidence type="ECO:0000256" key="17">
    <source>
        <dbReference type="SAM" id="MobiDB-lite"/>
    </source>
</evidence>
<dbReference type="InterPro" id="IPR025789">
    <property type="entry name" value="DOT1_dom"/>
</dbReference>
<organism evidence="19 20">
    <name type="scientific">Lineolata rhizophorae</name>
    <dbReference type="NCBI Taxonomy" id="578093"/>
    <lineage>
        <taxon>Eukaryota</taxon>
        <taxon>Fungi</taxon>
        <taxon>Dikarya</taxon>
        <taxon>Ascomycota</taxon>
        <taxon>Pezizomycotina</taxon>
        <taxon>Dothideomycetes</taxon>
        <taxon>Dothideomycetes incertae sedis</taxon>
        <taxon>Lineolatales</taxon>
        <taxon>Lineolataceae</taxon>
        <taxon>Lineolata</taxon>
    </lineage>
</organism>
<gene>
    <name evidence="19" type="ORF">BDY21DRAFT_310892</name>
</gene>
<evidence type="ECO:0000256" key="9">
    <source>
        <dbReference type="ARBA" id="ARBA00022853"/>
    </source>
</evidence>
<dbReference type="Pfam" id="PF08123">
    <property type="entry name" value="DOT1"/>
    <property type="match status" value="1"/>
</dbReference>
<dbReference type="PANTHER" id="PTHR21451:SF0">
    <property type="entry name" value="HISTONE-LYSINE N-METHYLTRANSFERASE, H3 LYSINE-79 SPECIFIC"/>
    <property type="match status" value="1"/>
</dbReference>
<reference evidence="19" key="1">
    <citation type="journal article" date="2020" name="Stud. Mycol.">
        <title>101 Dothideomycetes genomes: a test case for predicting lifestyles and emergence of pathogens.</title>
        <authorList>
            <person name="Haridas S."/>
            <person name="Albert R."/>
            <person name="Binder M."/>
            <person name="Bloem J."/>
            <person name="Labutti K."/>
            <person name="Salamov A."/>
            <person name="Andreopoulos B."/>
            <person name="Baker S."/>
            <person name="Barry K."/>
            <person name="Bills G."/>
            <person name="Bluhm B."/>
            <person name="Cannon C."/>
            <person name="Castanera R."/>
            <person name="Culley D."/>
            <person name="Daum C."/>
            <person name="Ezra D."/>
            <person name="Gonzalez J."/>
            <person name="Henrissat B."/>
            <person name="Kuo A."/>
            <person name="Liang C."/>
            <person name="Lipzen A."/>
            <person name="Lutzoni F."/>
            <person name="Magnuson J."/>
            <person name="Mondo S."/>
            <person name="Nolan M."/>
            <person name="Ohm R."/>
            <person name="Pangilinan J."/>
            <person name="Park H.-J."/>
            <person name="Ramirez L."/>
            <person name="Alfaro M."/>
            <person name="Sun H."/>
            <person name="Tritt A."/>
            <person name="Yoshinaga Y."/>
            <person name="Zwiers L.-H."/>
            <person name="Turgeon B."/>
            <person name="Goodwin S."/>
            <person name="Spatafora J."/>
            <person name="Crous P."/>
            <person name="Grigoriev I."/>
        </authorList>
    </citation>
    <scope>NUCLEOTIDE SEQUENCE</scope>
    <source>
        <strain evidence="19">ATCC 16933</strain>
    </source>
</reference>
<dbReference type="GO" id="GO:0140956">
    <property type="term" value="F:histone H3K79 trimethyltransferase activity"/>
    <property type="evidence" value="ECO:0007669"/>
    <property type="project" value="UniProtKB-EC"/>
</dbReference>
<dbReference type="PIRSF" id="PIRSF017570">
    <property type="entry name" value="Histone_H3-K79_MeTrfase"/>
    <property type="match status" value="1"/>
</dbReference>
<feature type="binding site" evidence="16">
    <location>
        <begin position="212"/>
        <end position="221"/>
    </location>
    <ligand>
        <name>S-adenosyl-L-methionine</name>
        <dbReference type="ChEBI" id="CHEBI:59789"/>
    </ligand>
</feature>
<dbReference type="EMBL" id="MU001699">
    <property type="protein sequence ID" value="KAF2453151.1"/>
    <property type="molecule type" value="Genomic_DNA"/>
</dbReference>
<evidence type="ECO:0000256" key="5">
    <source>
        <dbReference type="ARBA" id="ARBA00022603"/>
    </source>
</evidence>
<evidence type="ECO:0000259" key="18">
    <source>
        <dbReference type="PROSITE" id="PS51569"/>
    </source>
</evidence>
<comment type="function">
    <text evidence="1 15">Histone methyltransferase that specifically trimethylates histone H3 to form H3K79me3. This methylation is required for telomere silencing and for the pachytene checkpoint during the meiotic cell cycle by allowing the recruitment of RAD9 to double strand breaks. Nucleosomes are preferred as substrate compared to free histone.</text>
</comment>
<evidence type="ECO:0000256" key="2">
    <source>
        <dbReference type="ARBA" id="ARBA00004123"/>
    </source>
</evidence>
<evidence type="ECO:0000256" key="13">
    <source>
        <dbReference type="ARBA" id="ARBA00029821"/>
    </source>
</evidence>
<sequence>MVRDVTVFPGGAEEGGGKKKRRGIIHAADFTGGDDKASYVPAFEEEETILVELQYPSVTKPERFELVVPKKDDGFKPLEDIIQSTEHILRNYLPPSQKEALLDDSTGIVRRLKRAIFHRSAPNFRTVLAEFNEIISRAVRDGTVARTLDSTTALPLPLVNRILEQCYARTVSPRVESLTEYNAGSDNVFGELMPRFAHQIFADTGLKAEHVFVDLGSGVANVVLQAALQTGCEAVGIEVMPNPARLAERQLREFEPRCRRWGLKTGRVRLFEGDFLNCPELDAILQKADVVLVNNYVFSPATNEKLVIKFLDLKDGARVVSLKNFQKVGHRITVRNQEDPVNLLEVERKEYGSGCVSWVDRGGEYFVAVKDSGRVGRMLGR</sequence>
<evidence type="ECO:0000256" key="1">
    <source>
        <dbReference type="ARBA" id="ARBA00003482"/>
    </source>
</evidence>